<dbReference type="SUPFAM" id="SSF56784">
    <property type="entry name" value="HAD-like"/>
    <property type="match status" value="1"/>
</dbReference>
<dbReference type="PANTHER" id="PTHR43434:SF25">
    <property type="entry name" value="PHOSPHOGLYCOLATE PHOSPHATASE"/>
    <property type="match status" value="1"/>
</dbReference>
<accession>A0ABS2PLE3</accession>
<dbReference type="InterPro" id="IPR006439">
    <property type="entry name" value="HAD-SF_hydro_IA"/>
</dbReference>
<dbReference type="InterPro" id="IPR023198">
    <property type="entry name" value="PGP-like_dom2"/>
</dbReference>
<dbReference type="Gene3D" id="3.40.50.1000">
    <property type="entry name" value="HAD superfamily/HAD-like"/>
    <property type="match status" value="1"/>
</dbReference>
<comment type="caution">
    <text evidence="1">The sequence shown here is derived from an EMBL/GenBank/DDBJ whole genome shotgun (WGS) entry which is preliminary data.</text>
</comment>
<dbReference type="Gene3D" id="1.10.150.240">
    <property type="entry name" value="Putative phosphatase, domain 2"/>
    <property type="match status" value="1"/>
</dbReference>
<dbReference type="SFLD" id="SFLDS00003">
    <property type="entry name" value="Haloacid_Dehalogenase"/>
    <property type="match status" value="1"/>
</dbReference>
<organism evidence="1 2">
    <name type="scientific">Streptococcus saliviloxodontae</name>
    <dbReference type="NCBI Taxonomy" id="1349416"/>
    <lineage>
        <taxon>Bacteria</taxon>
        <taxon>Bacillati</taxon>
        <taxon>Bacillota</taxon>
        <taxon>Bacilli</taxon>
        <taxon>Lactobacillales</taxon>
        <taxon>Streptococcaceae</taxon>
        <taxon>Streptococcus</taxon>
    </lineage>
</organism>
<evidence type="ECO:0000313" key="2">
    <source>
        <dbReference type="Proteomes" id="UP000809081"/>
    </source>
</evidence>
<name>A0ABS2PLE3_9STRE</name>
<dbReference type="InterPro" id="IPR041492">
    <property type="entry name" value="HAD_2"/>
</dbReference>
<proteinExistence type="predicted"/>
<dbReference type="EMBL" id="JAFBEI010000019">
    <property type="protein sequence ID" value="MBM7636263.1"/>
    <property type="molecule type" value="Genomic_DNA"/>
</dbReference>
<dbReference type="Pfam" id="PF13419">
    <property type="entry name" value="HAD_2"/>
    <property type="match status" value="1"/>
</dbReference>
<dbReference type="InterPro" id="IPR036412">
    <property type="entry name" value="HAD-like_sf"/>
</dbReference>
<dbReference type="NCBIfam" id="TIGR01549">
    <property type="entry name" value="HAD-SF-IA-v1"/>
    <property type="match status" value="1"/>
</dbReference>
<reference evidence="1 2" key="1">
    <citation type="submission" date="2021-01" db="EMBL/GenBank/DDBJ databases">
        <title>Genomic Encyclopedia of Type Strains, Phase IV (KMG-IV): sequencing the most valuable type-strain genomes for metagenomic binning, comparative biology and taxonomic classification.</title>
        <authorList>
            <person name="Goeker M."/>
        </authorList>
    </citation>
    <scope>NUCLEOTIDE SEQUENCE [LARGE SCALE GENOMIC DNA]</scope>
    <source>
        <strain evidence="1 2">DSM 27513</strain>
    </source>
</reference>
<evidence type="ECO:0000313" key="1">
    <source>
        <dbReference type="EMBL" id="MBM7636263.1"/>
    </source>
</evidence>
<dbReference type="InterPro" id="IPR050155">
    <property type="entry name" value="HAD-like_hydrolase_sf"/>
</dbReference>
<keyword evidence="2" id="KW-1185">Reference proteome</keyword>
<dbReference type="RefSeq" id="WP_239551669.1">
    <property type="nucleotide sequence ID" value="NZ_JAFBEI010000019.1"/>
</dbReference>
<dbReference type="SFLD" id="SFLDG01129">
    <property type="entry name" value="C1.5:_HAD__Beta-PGM__Phosphata"/>
    <property type="match status" value="1"/>
</dbReference>
<gene>
    <name evidence="1" type="ORF">JOC31_001082</name>
</gene>
<dbReference type="InterPro" id="IPR023214">
    <property type="entry name" value="HAD_sf"/>
</dbReference>
<dbReference type="PANTHER" id="PTHR43434">
    <property type="entry name" value="PHOSPHOGLYCOLATE PHOSPHATASE"/>
    <property type="match status" value="1"/>
</dbReference>
<protein>
    <submittedName>
        <fullName evidence="1">Phosphoglycolate phosphatase-like HAD superfamily hydrolase</fullName>
    </submittedName>
</protein>
<dbReference type="Proteomes" id="UP000809081">
    <property type="component" value="Unassembled WGS sequence"/>
</dbReference>
<sequence>MKNRDYIWDLGGTLLDNYQMSTQAFVESLRHFGVDATPEHVYEKLKLSTDQAIAYFIPTEPAFLAYYKQIEAEKLEHPLLFPDAKLALETVVANGGRNFLISHRDNHVKDLLQKTGIIHLFTEVVTADNGFARKPNPQSMLYLKESYKLTQVLVVGDREIDVQAGQAAGFDTCLVTGKKSLMEIVTND</sequence>